<dbReference type="AlphaFoldDB" id="A0A2C6LCA0"/>
<comment type="caution">
    <text evidence="2">The sequence shown here is derived from an EMBL/GenBank/DDBJ whole genome shotgun (WGS) entry which is preliminary data.</text>
</comment>
<reference evidence="2 3" key="1">
    <citation type="journal article" date="2017" name="Int. J. Parasitol.">
        <title>The genome of the protozoan parasite Cystoisospora suis and a reverse vaccinology approach to identify vaccine candidates.</title>
        <authorList>
            <person name="Palmieri N."/>
            <person name="Shrestha A."/>
            <person name="Ruttkowski B."/>
            <person name="Beck T."/>
            <person name="Vogl C."/>
            <person name="Tomley F."/>
            <person name="Blake D.P."/>
            <person name="Joachim A."/>
        </authorList>
    </citation>
    <scope>NUCLEOTIDE SEQUENCE [LARGE SCALE GENOMIC DNA]</scope>
    <source>
        <strain evidence="2 3">Wien I</strain>
    </source>
</reference>
<feature type="region of interest" description="Disordered" evidence="1">
    <location>
        <begin position="515"/>
        <end position="544"/>
    </location>
</feature>
<dbReference type="GeneID" id="94424690"/>
<dbReference type="VEuPathDB" id="ToxoDB:CSUI_001273"/>
<proteinExistence type="predicted"/>
<protein>
    <submittedName>
        <fullName evidence="2">Uncharacterized protein</fullName>
    </submittedName>
</protein>
<organism evidence="2 3">
    <name type="scientific">Cystoisospora suis</name>
    <dbReference type="NCBI Taxonomy" id="483139"/>
    <lineage>
        <taxon>Eukaryota</taxon>
        <taxon>Sar</taxon>
        <taxon>Alveolata</taxon>
        <taxon>Apicomplexa</taxon>
        <taxon>Conoidasida</taxon>
        <taxon>Coccidia</taxon>
        <taxon>Eucoccidiorida</taxon>
        <taxon>Eimeriorina</taxon>
        <taxon>Sarcocystidae</taxon>
        <taxon>Cystoisospora</taxon>
    </lineage>
</organism>
<accession>A0A2C6LCA0</accession>
<dbReference type="EMBL" id="MIGC01000501">
    <property type="protein sequence ID" value="PHJ24868.1"/>
    <property type="molecule type" value="Genomic_DNA"/>
</dbReference>
<evidence type="ECO:0000313" key="3">
    <source>
        <dbReference type="Proteomes" id="UP000221165"/>
    </source>
</evidence>
<feature type="compositionally biased region" description="Basic residues" evidence="1">
    <location>
        <begin position="12"/>
        <end position="24"/>
    </location>
</feature>
<feature type="region of interest" description="Disordered" evidence="1">
    <location>
        <begin position="1"/>
        <end position="49"/>
    </location>
</feature>
<evidence type="ECO:0000256" key="1">
    <source>
        <dbReference type="SAM" id="MobiDB-lite"/>
    </source>
</evidence>
<dbReference type="RefSeq" id="XP_067926540.1">
    <property type="nucleotide sequence ID" value="XM_068061479.1"/>
</dbReference>
<name>A0A2C6LCA0_9APIC</name>
<gene>
    <name evidence="2" type="ORF">CSUI_001273</name>
</gene>
<keyword evidence="3" id="KW-1185">Reference proteome</keyword>
<feature type="compositionally biased region" description="Basic and acidic residues" evidence="1">
    <location>
        <begin position="25"/>
        <end position="35"/>
    </location>
</feature>
<dbReference type="Proteomes" id="UP000221165">
    <property type="component" value="Unassembled WGS sequence"/>
</dbReference>
<evidence type="ECO:0000313" key="2">
    <source>
        <dbReference type="EMBL" id="PHJ24868.1"/>
    </source>
</evidence>
<sequence length="544" mass="54935">MSSDDAHCPPPSRHHGRSSLRHKERKSDSEKDHSRKSSSTPGPTFVDIHGNRIEAPAAYPGQPSVMMLTPDGKLQPISGSQHPMAAMGGGVNYLPASSGATLVPSAGGTMVPPAGATMVPSAGATVVPSNGATVVPSAGATVVPSAGATLAVSDQSTSQIVLPQMLLQGSAPSPQHLVVQSPGQQQVTVQPVGPQQVTVQPMGGQQVSVQSSGMQQVMLDPPGFQETRTLVYPQSGDQSQIFLQSVPGGQQIVAHQGGGQHIVVKSSGQSLQTSPSSHIILGSSTQQVAAPPPPAQAQQPLCSRCACSMTAPTPPPCCSCYHHPPSEPQIYIIQTPCAPCCGGCQTQSQGAPSHCTCSCGQHQTQMAQAQVCPSMPTTVVAQPQGFPQLFAASVPGQTTTCCYPVNAPGTAMVSPAGPARVSIQGGMPHGVVMSGGGMVMQAGGLMLPGGGVVPQVLGGQMPSVYSSPGFMPYGSQAVMMQANPGGEAASSGSIPATLSVAPSSLAALQGGSVFSRGGGARRSAEQDGAGRGRSPLSGCFSFEQ</sequence>